<dbReference type="CDD" id="cd14364">
    <property type="entry name" value="CUE_ASCC2"/>
    <property type="match status" value="1"/>
</dbReference>
<dbReference type="Pfam" id="PF02845">
    <property type="entry name" value="CUE"/>
    <property type="match status" value="1"/>
</dbReference>
<dbReference type="SUPFAM" id="SSF46934">
    <property type="entry name" value="UBA-like"/>
    <property type="match status" value="1"/>
</dbReference>
<accession>A0AAV2IKS0</accession>
<feature type="compositionally biased region" description="Acidic residues" evidence="1">
    <location>
        <begin position="460"/>
        <end position="470"/>
    </location>
</feature>
<feature type="compositionally biased region" description="Basic and acidic residues" evidence="1">
    <location>
        <begin position="763"/>
        <end position="774"/>
    </location>
</feature>
<organism evidence="3 4">
    <name type="scientific">Lymnaea stagnalis</name>
    <name type="common">Great pond snail</name>
    <name type="synonym">Helix stagnalis</name>
    <dbReference type="NCBI Taxonomy" id="6523"/>
    <lineage>
        <taxon>Eukaryota</taxon>
        <taxon>Metazoa</taxon>
        <taxon>Spiralia</taxon>
        <taxon>Lophotrochozoa</taxon>
        <taxon>Mollusca</taxon>
        <taxon>Gastropoda</taxon>
        <taxon>Heterobranchia</taxon>
        <taxon>Euthyneura</taxon>
        <taxon>Panpulmonata</taxon>
        <taxon>Hygrophila</taxon>
        <taxon>Lymnaeoidea</taxon>
        <taxon>Lymnaeidae</taxon>
        <taxon>Lymnaea</taxon>
    </lineage>
</organism>
<dbReference type="EMBL" id="CAXITT010000934">
    <property type="protein sequence ID" value="CAL1547270.1"/>
    <property type="molecule type" value="Genomic_DNA"/>
</dbReference>
<name>A0AAV2IKS0_LYMST</name>
<dbReference type="AlphaFoldDB" id="A0AAV2IKS0"/>
<dbReference type="GO" id="GO:0006355">
    <property type="term" value="P:regulation of DNA-templated transcription"/>
    <property type="evidence" value="ECO:0007669"/>
    <property type="project" value="TreeGrafter"/>
</dbReference>
<protein>
    <recommendedName>
        <fullName evidence="2">CUE domain-containing protein</fullName>
    </recommendedName>
</protein>
<dbReference type="InterPro" id="IPR052586">
    <property type="entry name" value="ASCC2"/>
</dbReference>
<dbReference type="GO" id="GO:0043130">
    <property type="term" value="F:ubiquitin binding"/>
    <property type="evidence" value="ECO:0007669"/>
    <property type="project" value="InterPro"/>
</dbReference>
<dbReference type="Proteomes" id="UP001497497">
    <property type="component" value="Unassembled WGS sequence"/>
</dbReference>
<feature type="compositionally biased region" description="Basic and acidic residues" evidence="1">
    <location>
        <begin position="692"/>
        <end position="712"/>
    </location>
</feature>
<dbReference type="PANTHER" id="PTHR21494">
    <property type="entry name" value="ACTIVATING SIGNAL COINTEGRATOR 1 COMPLEX SUBUNIT 2 ASC-1 COMPLEX SUBUNIT P100"/>
    <property type="match status" value="1"/>
</dbReference>
<feature type="region of interest" description="Disordered" evidence="1">
    <location>
        <begin position="663"/>
        <end position="774"/>
    </location>
</feature>
<dbReference type="InterPro" id="IPR003892">
    <property type="entry name" value="CUE"/>
</dbReference>
<proteinExistence type="predicted"/>
<dbReference type="SMART" id="SM00546">
    <property type="entry name" value="CUE"/>
    <property type="match status" value="1"/>
</dbReference>
<sequence length="774" mass="86764">MPVALDQRQEVTEISKNALPLLHPSRIEKMVFVSYTPPPFNCEDRADYDAWIERVNYLCDDLHWLLQLPHDKFWCQAVFDESLHKALDSFLQFGPRSHDGPLNLPEGGRQRQHELCRLVFMTYLRMSTHKESKENFITPEVFGEILYNNFLFDIPKILDLCSLFGKSNGPLLNKMIGNVFSQQPKYMDDLHETILLSTCQVLGNIAAECGIHLEGTGQTPQKLDLRSSGCTLSALSIDQLQDVLLYISDTAITLNTFLDIYTPACHVFHKFHICSVIANFYDSMIPELYNAVKQQEFYSEVQKKQFLGKARQISKCLVSIFRCILQHVCLQPILDNASNEETVSSCIEDLLHTMTSLLNERKFLAAYEGMFNFQDDVDLLLQTSSSIDPSQLEYIQAAINSAFATFGRRKSPRGNTNTGGRTSPDGAPDSLSSGATAAAPGGNDRDVATGSSQTGAGIGEQEDFQTEDYGEGAISCPRPGDAELDSLITSVKDLFPHLGEGFIELALEELDWNHEKVVSSILEEKLPTSLQELSFDLPRQVRETNQGDGQTDKEDVLESRRNVFDNDEFDLFRNKKVDMSKIHLGKKEEKVDLEDKSIIKAVQATYEAYGSVDQESIYENPQMYEDEYDDTYDTNAVGADDADSADELTNRKFMPRVLLDIERKKARDEGRDQESGDDGDDGGGDGNNGDQPPRDQFVEDPAKLREMAEQRRQSHAARRGRGGGAAPPRTRDVVGGAKGQGQSAEVLRNRKMKEKHKGQRNKANAEKKLSKGMF</sequence>
<evidence type="ECO:0000256" key="1">
    <source>
        <dbReference type="SAM" id="MobiDB-lite"/>
    </source>
</evidence>
<dbReference type="InterPro" id="IPR041800">
    <property type="entry name" value="ASCC2_CUE"/>
</dbReference>
<feature type="compositionally biased region" description="Basic and acidic residues" evidence="1">
    <location>
        <begin position="663"/>
        <end position="674"/>
    </location>
</feature>
<evidence type="ECO:0000259" key="2">
    <source>
        <dbReference type="PROSITE" id="PS51140"/>
    </source>
</evidence>
<dbReference type="PROSITE" id="PS51140">
    <property type="entry name" value="CUE"/>
    <property type="match status" value="1"/>
</dbReference>
<feature type="compositionally biased region" description="Basic residues" evidence="1">
    <location>
        <begin position="749"/>
        <end position="760"/>
    </location>
</feature>
<dbReference type="Gene3D" id="1.10.8.10">
    <property type="entry name" value="DNA helicase RuvA subunit, C-terminal domain"/>
    <property type="match status" value="1"/>
</dbReference>
<evidence type="ECO:0000313" key="4">
    <source>
        <dbReference type="Proteomes" id="UP001497497"/>
    </source>
</evidence>
<dbReference type="PANTHER" id="PTHR21494:SF0">
    <property type="entry name" value="ACTIVATING SIGNAL COINTEGRATOR 1 COMPLEX SUBUNIT 2"/>
    <property type="match status" value="1"/>
</dbReference>
<gene>
    <name evidence="3" type="ORF">GSLYS_00020595001</name>
</gene>
<evidence type="ECO:0000313" key="3">
    <source>
        <dbReference type="EMBL" id="CAL1547270.1"/>
    </source>
</evidence>
<reference evidence="3 4" key="1">
    <citation type="submission" date="2024-04" db="EMBL/GenBank/DDBJ databases">
        <authorList>
            <consortium name="Genoscope - CEA"/>
            <person name="William W."/>
        </authorList>
    </citation>
    <scope>NUCLEOTIDE SEQUENCE [LARGE SCALE GENOMIC DNA]</scope>
</reference>
<feature type="region of interest" description="Disordered" evidence="1">
    <location>
        <begin position="407"/>
        <end position="478"/>
    </location>
</feature>
<feature type="domain" description="CUE" evidence="2">
    <location>
        <begin position="483"/>
        <end position="526"/>
    </location>
</feature>
<keyword evidence="4" id="KW-1185">Reference proteome</keyword>
<dbReference type="InterPro" id="IPR009060">
    <property type="entry name" value="UBA-like_sf"/>
</dbReference>
<comment type="caution">
    <text evidence="3">The sequence shown here is derived from an EMBL/GenBank/DDBJ whole genome shotgun (WGS) entry which is preliminary data.</text>
</comment>